<organism evidence="1 2">
    <name type="scientific">Actinomadura adrarensis</name>
    <dbReference type="NCBI Taxonomy" id="1819600"/>
    <lineage>
        <taxon>Bacteria</taxon>
        <taxon>Bacillati</taxon>
        <taxon>Actinomycetota</taxon>
        <taxon>Actinomycetes</taxon>
        <taxon>Streptosporangiales</taxon>
        <taxon>Thermomonosporaceae</taxon>
        <taxon>Actinomadura</taxon>
    </lineage>
</organism>
<keyword evidence="2" id="KW-1185">Reference proteome</keyword>
<protein>
    <submittedName>
        <fullName evidence="1">SRPBCC family protein</fullName>
    </submittedName>
</protein>
<dbReference type="SUPFAM" id="SSF55961">
    <property type="entry name" value="Bet v1-like"/>
    <property type="match status" value="1"/>
</dbReference>
<dbReference type="PANTHER" id="PTHR36166">
    <property type="entry name" value="CHROMOSOME 9, WHOLE GENOME SHOTGUN SEQUENCE"/>
    <property type="match status" value="1"/>
</dbReference>
<proteinExistence type="predicted"/>
<name>A0ABW3CM81_9ACTN</name>
<comment type="caution">
    <text evidence="1">The sequence shown here is derived from an EMBL/GenBank/DDBJ whole genome shotgun (WGS) entry which is preliminary data.</text>
</comment>
<gene>
    <name evidence="1" type="ORF">ACFQ07_24455</name>
</gene>
<dbReference type="EMBL" id="JBHTIR010003566">
    <property type="protein sequence ID" value="MFD0855416.1"/>
    <property type="molecule type" value="Genomic_DNA"/>
</dbReference>
<dbReference type="InterPro" id="IPR023393">
    <property type="entry name" value="START-like_dom_sf"/>
</dbReference>
<evidence type="ECO:0000313" key="1">
    <source>
        <dbReference type="EMBL" id="MFD0855416.1"/>
    </source>
</evidence>
<dbReference type="Proteomes" id="UP001597083">
    <property type="component" value="Unassembled WGS sequence"/>
</dbReference>
<accession>A0ABW3CM81</accession>
<dbReference type="PANTHER" id="PTHR36166:SF1">
    <property type="entry name" value="SRPBCC DOMAIN-CONTAINING PROTEIN"/>
    <property type="match status" value="1"/>
</dbReference>
<sequence>MLVRVIAVIVVLLIAVPAALYTWTRISPHEPRHEIEIDARPALVWKVLTDLRAYPEWNPFIVSSEGEVRKGGKLVNKLVQKGGGGSMTFKPTVLVAEPEKEYRWIGRFLVPGIVDGEHYFLLEALDGGERTRLVQGETFTGVVVPFAGGAIDVEEEFADMNRALKARAEKMAEAEKMAG</sequence>
<dbReference type="Gene3D" id="3.30.530.20">
    <property type="match status" value="1"/>
</dbReference>
<reference evidence="2" key="1">
    <citation type="journal article" date="2019" name="Int. J. Syst. Evol. Microbiol.">
        <title>The Global Catalogue of Microorganisms (GCM) 10K type strain sequencing project: providing services to taxonomists for standard genome sequencing and annotation.</title>
        <authorList>
            <consortium name="The Broad Institute Genomics Platform"/>
            <consortium name="The Broad Institute Genome Sequencing Center for Infectious Disease"/>
            <person name="Wu L."/>
            <person name="Ma J."/>
        </authorList>
    </citation>
    <scope>NUCLEOTIDE SEQUENCE [LARGE SCALE GENOMIC DNA]</scope>
    <source>
        <strain evidence="2">JCM 31696</strain>
    </source>
</reference>
<dbReference type="CDD" id="cd07822">
    <property type="entry name" value="SRPBCC_4"/>
    <property type="match status" value="1"/>
</dbReference>
<dbReference type="Pfam" id="PF10604">
    <property type="entry name" value="Polyketide_cyc2"/>
    <property type="match status" value="1"/>
</dbReference>
<evidence type="ECO:0000313" key="2">
    <source>
        <dbReference type="Proteomes" id="UP001597083"/>
    </source>
</evidence>
<dbReference type="InterPro" id="IPR019587">
    <property type="entry name" value="Polyketide_cyclase/dehydratase"/>
</dbReference>